<comment type="caution">
    <text evidence="1">Lacks conserved residue(s) required for the propagation of feature annotation.</text>
</comment>
<gene>
    <name evidence="1 2" type="primary">ubiE</name>
    <name evidence="2" type="ORF">Lgee_1910</name>
</gene>
<name>A0A0W0TNR7_9GAMM</name>
<dbReference type="PROSITE" id="PS01184">
    <property type="entry name" value="UBIE_2"/>
    <property type="match status" value="1"/>
</dbReference>
<feature type="binding site" evidence="1">
    <location>
        <begin position="122"/>
        <end position="123"/>
    </location>
    <ligand>
        <name>S-adenosyl-L-methionine</name>
        <dbReference type="ChEBI" id="CHEBI:59789"/>
    </ligand>
</feature>
<dbReference type="FunFam" id="3.40.50.150:FF:000014">
    <property type="entry name" value="Ubiquinone/menaquinone biosynthesis C-methyltransferase UbiE"/>
    <property type="match status" value="1"/>
</dbReference>
<comment type="pathway">
    <text evidence="1">Quinol/quinone metabolism; menaquinone biosynthesis; menaquinol from 1,4-dihydroxy-2-naphthoate: step 2/2.</text>
</comment>
<dbReference type="PATRIC" id="fig|45065.4.peg.2073"/>
<dbReference type="PANTHER" id="PTHR43591">
    <property type="entry name" value="METHYLTRANSFERASE"/>
    <property type="match status" value="1"/>
</dbReference>
<dbReference type="GO" id="GO:0009234">
    <property type="term" value="P:menaquinone biosynthetic process"/>
    <property type="evidence" value="ECO:0007669"/>
    <property type="project" value="UniProtKB-UniRule"/>
</dbReference>
<dbReference type="UniPathway" id="UPA00232"/>
<reference evidence="2 3" key="1">
    <citation type="submission" date="2015-11" db="EMBL/GenBank/DDBJ databases">
        <title>Genomic analysis of 38 Legionella species identifies large and diverse effector repertoires.</title>
        <authorList>
            <person name="Burstein D."/>
            <person name="Amaro F."/>
            <person name="Zusman T."/>
            <person name="Lifshitz Z."/>
            <person name="Cohen O."/>
            <person name="Gilbert J.A."/>
            <person name="Pupko T."/>
            <person name="Shuman H.A."/>
            <person name="Segal G."/>
        </authorList>
    </citation>
    <scope>NUCLEOTIDE SEQUENCE [LARGE SCALE GENOMIC DNA]</scope>
    <source>
        <strain evidence="2 3">ATCC 49504</strain>
    </source>
</reference>
<dbReference type="EMBL" id="LNYC01000072">
    <property type="protein sequence ID" value="KTC97249.1"/>
    <property type="molecule type" value="Genomic_DNA"/>
</dbReference>
<dbReference type="HAMAP" id="MF_01813">
    <property type="entry name" value="MenG_UbiE_methyltr"/>
    <property type="match status" value="1"/>
</dbReference>
<dbReference type="InterPro" id="IPR023576">
    <property type="entry name" value="UbiE/COQ5_MeTrFase_CS"/>
</dbReference>
<evidence type="ECO:0000256" key="1">
    <source>
        <dbReference type="HAMAP-Rule" id="MF_01813"/>
    </source>
</evidence>
<dbReference type="EC" id="2.1.1.201" evidence="1"/>
<dbReference type="SUPFAM" id="SSF53335">
    <property type="entry name" value="S-adenosyl-L-methionine-dependent methyltransferases"/>
    <property type="match status" value="1"/>
</dbReference>
<keyword evidence="1 2" id="KW-0489">Methyltransferase</keyword>
<dbReference type="PANTHER" id="PTHR43591:SF24">
    <property type="entry name" value="2-METHOXY-6-POLYPRENYL-1,4-BENZOQUINOL METHYLASE, MITOCHONDRIAL"/>
    <property type="match status" value="1"/>
</dbReference>
<organism evidence="2 3">
    <name type="scientific">Legionella geestiana</name>
    <dbReference type="NCBI Taxonomy" id="45065"/>
    <lineage>
        <taxon>Bacteria</taxon>
        <taxon>Pseudomonadati</taxon>
        <taxon>Pseudomonadota</taxon>
        <taxon>Gammaproteobacteria</taxon>
        <taxon>Legionellales</taxon>
        <taxon>Legionellaceae</taxon>
        <taxon>Legionella</taxon>
    </lineage>
</organism>
<dbReference type="CDD" id="cd02440">
    <property type="entry name" value="AdoMet_MTases"/>
    <property type="match status" value="1"/>
</dbReference>
<keyword evidence="1" id="KW-0474">Menaquinone biosynthesis</keyword>
<comment type="similarity">
    <text evidence="1">Belongs to the class I-like SAM-binding methyltransferase superfamily. MenG/UbiE family.</text>
</comment>
<dbReference type="OrthoDB" id="9808140at2"/>
<dbReference type="PROSITE" id="PS01183">
    <property type="entry name" value="UBIE_1"/>
    <property type="match status" value="1"/>
</dbReference>
<dbReference type="AlphaFoldDB" id="A0A0W0TNR7"/>
<dbReference type="RefSeq" id="WP_028385574.1">
    <property type="nucleotide sequence ID" value="NZ_CAAAHN010000002.1"/>
</dbReference>
<accession>A0A0W0TNR7</accession>
<evidence type="ECO:0000313" key="3">
    <source>
        <dbReference type="Proteomes" id="UP000054785"/>
    </source>
</evidence>
<dbReference type="NCBIfam" id="NF001240">
    <property type="entry name" value="PRK00216.1-1"/>
    <property type="match status" value="1"/>
</dbReference>
<dbReference type="GO" id="GO:0043770">
    <property type="term" value="F:demethylmenaquinone methyltransferase activity"/>
    <property type="evidence" value="ECO:0007669"/>
    <property type="project" value="UniProtKB-UniRule"/>
</dbReference>
<dbReference type="GO" id="GO:0009060">
    <property type="term" value="P:aerobic respiration"/>
    <property type="evidence" value="ECO:0007669"/>
    <property type="project" value="UniProtKB-UniRule"/>
</dbReference>
<dbReference type="Pfam" id="PF01209">
    <property type="entry name" value="Ubie_methyltran"/>
    <property type="match status" value="1"/>
</dbReference>
<keyword evidence="1" id="KW-0831">Ubiquinone biosynthesis</keyword>
<evidence type="ECO:0000313" key="2">
    <source>
        <dbReference type="EMBL" id="KTC97249.1"/>
    </source>
</evidence>
<comment type="catalytic activity">
    <reaction evidence="1">
        <text>a 2-methoxy-6-(all-trans-polyprenyl)benzene-1,4-diol + S-adenosyl-L-methionine = a 5-methoxy-2-methyl-3-(all-trans-polyprenyl)benzene-1,4-diol + S-adenosyl-L-homocysteine + H(+)</text>
        <dbReference type="Rhea" id="RHEA:28286"/>
        <dbReference type="Rhea" id="RHEA-COMP:10858"/>
        <dbReference type="Rhea" id="RHEA-COMP:10859"/>
        <dbReference type="ChEBI" id="CHEBI:15378"/>
        <dbReference type="ChEBI" id="CHEBI:57856"/>
        <dbReference type="ChEBI" id="CHEBI:59789"/>
        <dbReference type="ChEBI" id="CHEBI:84166"/>
        <dbReference type="ChEBI" id="CHEBI:84167"/>
        <dbReference type="EC" id="2.1.1.201"/>
    </reaction>
</comment>
<comment type="catalytic activity">
    <reaction evidence="1">
        <text>a 2-demethylmenaquinol + S-adenosyl-L-methionine = a menaquinol + S-adenosyl-L-homocysteine + H(+)</text>
        <dbReference type="Rhea" id="RHEA:42640"/>
        <dbReference type="Rhea" id="RHEA-COMP:9539"/>
        <dbReference type="Rhea" id="RHEA-COMP:9563"/>
        <dbReference type="ChEBI" id="CHEBI:15378"/>
        <dbReference type="ChEBI" id="CHEBI:18151"/>
        <dbReference type="ChEBI" id="CHEBI:55437"/>
        <dbReference type="ChEBI" id="CHEBI:57856"/>
        <dbReference type="ChEBI" id="CHEBI:59789"/>
        <dbReference type="EC" id="2.1.1.163"/>
    </reaction>
</comment>
<dbReference type="NCBIfam" id="TIGR01934">
    <property type="entry name" value="MenG_MenH_UbiE"/>
    <property type="match status" value="1"/>
</dbReference>
<dbReference type="UniPathway" id="UPA00079">
    <property type="reaction ID" value="UER00169"/>
</dbReference>
<dbReference type="Proteomes" id="UP000054785">
    <property type="component" value="Unassembled WGS sequence"/>
</dbReference>
<comment type="pathway">
    <text evidence="1">Cofactor biosynthesis; ubiquinone biosynthesis.</text>
</comment>
<dbReference type="InterPro" id="IPR004033">
    <property type="entry name" value="UbiE/COQ5_MeTrFase"/>
</dbReference>
<dbReference type="GO" id="GO:0008425">
    <property type="term" value="F:2-methoxy-6-polyprenyl-1,4-benzoquinol methyltransferase activity"/>
    <property type="evidence" value="ECO:0007669"/>
    <property type="project" value="UniProtKB-UniRule"/>
</dbReference>
<dbReference type="EC" id="2.1.1.163" evidence="1"/>
<comment type="function">
    <text evidence="1">Methyltransferase required for the conversion of demethylmenaquinol (DMKH2) to menaquinol (MKH2) and the conversion of 2-polyprenyl-6-methoxy-1,4-benzoquinol (DDMQH2) to 2-polyprenyl-3-methyl-6-methoxy-1,4-benzoquinol (DMQH2).</text>
</comment>
<dbReference type="NCBIfam" id="NF001244">
    <property type="entry name" value="PRK00216.1-5"/>
    <property type="match status" value="1"/>
</dbReference>
<sequence>MTSSGKKTHFGFTQVDWEDKARRVGAVFDSVASRYDIMNDVLSLGVHRLWKRFAVSVSGVREGQTVLDLAGGTGDLARLFLPRVGESGRVVLADINASMLSVGRERLLNEGYLENVIPVQANAERLPFPDNYFHCVIIGFGLRNVTDKDAALRSMYRVCKPGGKLLVLEFSKPVLPGLKPLYDWYSFNLLPTLGEYIANDRGSYAYLAESIRMHPDQETLKTMIEQAGFEDGRYHNLSGGIVALHTACKY</sequence>
<feature type="binding site" evidence="1">
    <location>
        <position position="94"/>
    </location>
    <ligand>
        <name>S-adenosyl-L-methionine</name>
        <dbReference type="ChEBI" id="CHEBI:59789"/>
    </ligand>
</feature>
<comment type="caution">
    <text evidence="2">The sequence shown here is derived from an EMBL/GenBank/DDBJ whole genome shotgun (WGS) entry which is preliminary data.</text>
</comment>
<dbReference type="InterPro" id="IPR029063">
    <property type="entry name" value="SAM-dependent_MTases_sf"/>
</dbReference>
<keyword evidence="1" id="KW-0949">S-adenosyl-L-methionine</keyword>
<proteinExistence type="inferred from homology"/>
<dbReference type="PROSITE" id="PS51608">
    <property type="entry name" value="SAM_MT_UBIE"/>
    <property type="match status" value="1"/>
</dbReference>
<dbReference type="STRING" id="45065.Lgee_1910"/>
<feature type="binding site" evidence="1">
    <location>
        <position position="73"/>
    </location>
    <ligand>
        <name>S-adenosyl-L-methionine</name>
        <dbReference type="ChEBI" id="CHEBI:59789"/>
    </ligand>
</feature>
<keyword evidence="2" id="KW-0830">Ubiquinone</keyword>
<dbReference type="Gene3D" id="3.40.50.150">
    <property type="entry name" value="Vaccinia Virus protein VP39"/>
    <property type="match status" value="1"/>
</dbReference>
<dbReference type="GO" id="GO:0032259">
    <property type="term" value="P:methylation"/>
    <property type="evidence" value="ECO:0007669"/>
    <property type="project" value="UniProtKB-KW"/>
</dbReference>
<protein>
    <recommendedName>
        <fullName evidence="1">Ubiquinone/menaquinone biosynthesis C-methyltransferase UbiE</fullName>
        <ecNumber evidence="1">2.1.1.163</ecNumber>
        <ecNumber evidence="1">2.1.1.201</ecNumber>
    </recommendedName>
    <alternativeName>
        <fullName evidence="1">2-methoxy-6-polyprenyl-1,4-benzoquinol methylase</fullName>
    </alternativeName>
    <alternativeName>
        <fullName evidence="1">Demethylmenaquinone methyltransferase</fullName>
    </alternativeName>
</protein>
<keyword evidence="1 2" id="KW-0808">Transferase</keyword>
<keyword evidence="3" id="KW-1185">Reference proteome</keyword>